<evidence type="ECO:0000313" key="4">
    <source>
        <dbReference type="EMBL" id="CAF1556324.1"/>
    </source>
</evidence>
<comment type="similarity">
    <text evidence="1">Belongs to the filamin family.</text>
</comment>
<dbReference type="PANTHER" id="PTHR38537:SF8">
    <property type="entry name" value="FILAMIN-A"/>
    <property type="match status" value="1"/>
</dbReference>
<dbReference type="EMBL" id="CAJNOJ010001964">
    <property type="protein sequence ID" value="CAF1556324.1"/>
    <property type="molecule type" value="Genomic_DNA"/>
</dbReference>
<organism evidence="5 6">
    <name type="scientific">Adineta ricciae</name>
    <name type="common">Rotifer</name>
    <dbReference type="NCBI Taxonomy" id="249248"/>
    <lineage>
        <taxon>Eukaryota</taxon>
        <taxon>Metazoa</taxon>
        <taxon>Spiralia</taxon>
        <taxon>Gnathifera</taxon>
        <taxon>Rotifera</taxon>
        <taxon>Eurotatoria</taxon>
        <taxon>Bdelloidea</taxon>
        <taxon>Adinetida</taxon>
        <taxon>Adinetidae</taxon>
        <taxon>Adineta</taxon>
    </lineage>
</organism>
<dbReference type="PROSITE" id="PS50194">
    <property type="entry name" value="FILAMIN_REPEAT"/>
    <property type="match status" value="1"/>
</dbReference>
<reference evidence="5" key="1">
    <citation type="submission" date="2021-02" db="EMBL/GenBank/DDBJ databases">
        <authorList>
            <person name="Nowell W R."/>
        </authorList>
    </citation>
    <scope>NUCLEOTIDE SEQUENCE</scope>
</reference>
<feature type="non-terminal residue" evidence="5">
    <location>
        <position position="1"/>
    </location>
</feature>
<feature type="repeat" description="Filamin" evidence="3">
    <location>
        <begin position="15"/>
        <end position="111"/>
    </location>
</feature>
<dbReference type="Proteomes" id="UP000663828">
    <property type="component" value="Unassembled WGS sequence"/>
</dbReference>
<dbReference type="InterPro" id="IPR044801">
    <property type="entry name" value="Filamin"/>
</dbReference>
<evidence type="ECO:0000256" key="1">
    <source>
        <dbReference type="ARBA" id="ARBA00009238"/>
    </source>
</evidence>
<accession>A0A816HGI2</accession>
<dbReference type="GO" id="GO:0030036">
    <property type="term" value="P:actin cytoskeleton organization"/>
    <property type="evidence" value="ECO:0007669"/>
    <property type="project" value="InterPro"/>
</dbReference>
<comment type="caution">
    <text evidence="5">The sequence shown here is derived from an EMBL/GenBank/DDBJ whole genome shotgun (WGS) entry which is preliminary data.</text>
</comment>
<evidence type="ECO:0000313" key="5">
    <source>
        <dbReference type="EMBL" id="CAF1687464.1"/>
    </source>
</evidence>
<dbReference type="InterPro" id="IPR013783">
    <property type="entry name" value="Ig-like_fold"/>
</dbReference>
<dbReference type="InterPro" id="IPR017868">
    <property type="entry name" value="Filamin/ABP280_repeat-like"/>
</dbReference>
<evidence type="ECO:0000256" key="3">
    <source>
        <dbReference type="PROSITE-ProRule" id="PRU00087"/>
    </source>
</evidence>
<name>A0A816HGI2_ADIRI</name>
<keyword evidence="6" id="KW-1185">Reference proteome</keyword>
<keyword evidence="2" id="KW-0677">Repeat</keyword>
<dbReference type="InterPro" id="IPR001298">
    <property type="entry name" value="Filamin/ABP280_rpt"/>
</dbReference>
<dbReference type="EMBL" id="CAJNOR010017540">
    <property type="protein sequence ID" value="CAF1687464.1"/>
    <property type="molecule type" value="Genomic_DNA"/>
</dbReference>
<proteinExistence type="inferred from homology"/>
<evidence type="ECO:0000313" key="6">
    <source>
        <dbReference type="Proteomes" id="UP000663828"/>
    </source>
</evidence>
<protein>
    <submittedName>
        <fullName evidence="5">Uncharacterized protein</fullName>
    </submittedName>
</protein>
<dbReference type="SUPFAM" id="SSF81296">
    <property type="entry name" value="E set domains"/>
    <property type="match status" value="1"/>
</dbReference>
<dbReference type="Proteomes" id="UP000663852">
    <property type="component" value="Unassembled WGS sequence"/>
</dbReference>
<dbReference type="SMART" id="SM00557">
    <property type="entry name" value="IG_FLMN"/>
    <property type="match status" value="1"/>
</dbReference>
<dbReference type="PANTHER" id="PTHR38537">
    <property type="entry name" value="JITTERBUG, ISOFORM N"/>
    <property type="match status" value="1"/>
</dbReference>
<dbReference type="Pfam" id="PF00630">
    <property type="entry name" value="Filamin"/>
    <property type="match status" value="1"/>
</dbReference>
<sequence>MYMYRYEKRVKYYGHIENNDELIHAYGEALKQAQVGLETAFIVDGRAALNSTDDVKVVVTSPSKHNYHMKIINNRDGTWTVSYIPTEVGETYIDIFLGTELVYGSPFKVNIFDINQIHVSNIDGGVVGHLVKFFIDASKAGVGQLEIVVQDGLLP</sequence>
<dbReference type="AlphaFoldDB" id="A0A816HGI2"/>
<gene>
    <name evidence="4" type="ORF">EDS130_LOCUS46324</name>
    <name evidence="5" type="ORF">XAT740_LOCUS62411</name>
</gene>
<dbReference type="InterPro" id="IPR014756">
    <property type="entry name" value="Ig_E-set"/>
</dbReference>
<dbReference type="GO" id="GO:0051015">
    <property type="term" value="F:actin filament binding"/>
    <property type="evidence" value="ECO:0007669"/>
    <property type="project" value="InterPro"/>
</dbReference>
<evidence type="ECO:0000256" key="2">
    <source>
        <dbReference type="ARBA" id="ARBA00022737"/>
    </source>
</evidence>
<dbReference type="OrthoDB" id="18740at2759"/>
<dbReference type="Gene3D" id="2.60.40.10">
    <property type="entry name" value="Immunoglobulins"/>
    <property type="match status" value="1"/>
</dbReference>